<organism evidence="8 9">
    <name type="scientific">Clostridium putrefaciens</name>
    <dbReference type="NCBI Taxonomy" id="99675"/>
    <lineage>
        <taxon>Bacteria</taxon>
        <taxon>Bacillati</taxon>
        <taxon>Bacillota</taxon>
        <taxon>Clostridia</taxon>
        <taxon>Eubacteriales</taxon>
        <taxon>Clostridiaceae</taxon>
        <taxon>Clostridium</taxon>
    </lineage>
</organism>
<dbReference type="GO" id="GO:0005829">
    <property type="term" value="C:cytosol"/>
    <property type="evidence" value="ECO:0007669"/>
    <property type="project" value="TreeGrafter"/>
</dbReference>
<keyword evidence="3" id="KW-0813">Transport</keyword>
<sequence>MPSYYNVIKSLEIEGERLIDTCYYKKSEESFLSIEKEDRVLDSYENIGKSIIDNSQKQKDMILKIANEDAVVIKKDAYEDGYKNGYEKGYSDSYEVHMEKALKEAESLLDESRSKANYILKNAREDFENYLQLKKDEIINLSYEIAKSILKKEVSKEDGIDSTILEALKEHRNNKVFIIRCGECHSEHIKEVVLKWKNEFALQGDIFVIKDNSLGDGNAVIEKDNGTITVGIDTGLENIKKELY</sequence>
<keyword evidence="8" id="KW-0969">Cilium</keyword>
<keyword evidence="9" id="KW-1185">Reference proteome</keyword>
<dbReference type="RefSeq" id="WP_115641440.1">
    <property type="nucleotide sequence ID" value="NZ_UFWZ01000001.1"/>
</dbReference>
<reference evidence="8 9" key="1">
    <citation type="submission" date="2018-06" db="EMBL/GenBank/DDBJ databases">
        <authorList>
            <consortium name="Pathogen Informatics"/>
            <person name="Doyle S."/>
        </authorList>
    </citation>
    <scope>NUCLEOTIDE SEQUENCE [LARGE SCALE GENOMIC DNA]</scope>
    <source>
        <strain evidence="8 9">NCTC9836</strain>
    </source>
</reference>
<dbReference type="OrthoDB" id="2375163at2"/>
<gene>
    <name evidence="8" type="ORF">NCTC9836_01817</name>
</gene>
<evidence type="ECO:0000256" key="1">
    <source>
        <dbReference type="ARBA" id="ARBA00003041"/>
    </source>
</evidence>
<comment type="function">
    <text evidence="1">Needed for flagellar regrowth and assembly.</text>
</comment>
<dbReference type="InterPro" id="IPR051472">
    <property type="entry name" value="T3SS_Stator/FliH"/>
</dbReference>
<dbReference type="PANTHER" id="PTHR34982">
    <property type="entry name" value="YOP PROTEINS TRANSLOCATION PROTEIN L"/>
    <property type="match status" value="1"/>
</dbReference>
<dbReference type="GO" id="GO:0044781">
    <property type="term" value="P:bacterial-type flagellum organization"/>
    <property type="evidence" value="ECO:0007669"/>
    <property type="project" value="UniProtKB-KW"/>
</dbReference>
<feature type="domain" description="Flagellar assembly protein FliH/Type III secretion system HrpE" evidence="7">
    <location>
        <begin position="115"/>
        <end position="237"/>
    </location>
</feature>
<dbReference type="EMBL" id="UFWZ01000001">
    <property type="protein sequence ID" value="SUY47484.1"/>
    <property type="molecule type" value="Genomic_DNA"/>
</dbReference>
<evidence type="ECO:0000256" key="6">
    <source>
        <dbReference type="ARBA" id="ARBA00023225"/>
    </source>
</evidence>
<proteinExistence type="inferred from homology"/>
<dbReference type="InterPro" id="IPR018035">
    <property type="entry name" value="Flagellar_FliH/T3SS_HrpE"/>
</dbReference>
<dbReference type="Pfam" id="PF02108">
    <property type="entry name" value="FliH"/>
    <property type="match status" value="1"/>
</dbReference>
<dbReference type="GO" id="GO:0015031">
    <property type="term" value="P:protein transport"/>
    <property type="evidence" value="ECO:0007669"/>
    <property type="project" value="UniProtKB-KW"/>
</dbReference>
<evidence type="ECO:0000313" key="8">
    <source>
        <dbReference type="EMBL" id="SUY47484.1"/>
    </source>
</evidence>
<keyword evidence="5" id="KW-0653">Protein transport</keyword>
<accession>A0A381J885</accession>
<evidence type="ECO:0000256" key="2">
    <source>
        <dbReference type="ARBA" id="ARBA00006602"/>
    </source>
</evidence>
<dbReference type="Proteomes" id="UP000254664">
    <property type="component" value="Unassembled WGS sequence"/>
</dbReference>
<evidence type="ECO:0000313" key="9">
    <source>
        <dbReference type="Proteomes" id="UP000254664"/>
    </source>
</evidence>
<name>A0A381J885_9CLOT</name>
<evidence type="ECO:0000256" key="3">
    <source>
        <dbReference type="ARBA" id="ARBA00022448"/>
    </source>
</evidence>
<keyword evidence="8" id="KW-0282">Flagellum</keyword>
<keyword evidence="4" id="KW-1005">Bacterial flagellum biogenesis</keyword>
<comment type="similarity">
    <text evidence="2">Belongs to the FliH family.</text>
</comment>
<keyword evidence="8" id="KW-0966">Cell projection</keyword>
<evidence type="ECO:0000256" key="4">
    <source>
        <dbReference type="ARBA" id="ARBA00022795"/>
    </source>
</evidence>
<dbReference type="AlphaFoldDB" id="A0A381J885"/>
<protein>
    <submittedName>
        <fullName evidence="8">Flagellar biosynthesis/type III secretory pathway protein</fullName>
    </submittedName>
</protein>
<dbReference type="PANTHER" id="PTHR34982:SF1">
    <property type="entry name" value="FLAGELLAR ASSEMBLY PROTEIN FLIH"/>
    <property type="match status" value="1"/>
</dbReference>
<evidence type="ECO:0000259" key="7">
    <source>
        <dbReference type="Pfam" id="PF02108"/>
    </source>
</evidence>
<keyword evidence="6" id="KW-1006">Bacterial flagellum protein export</keyword>
<evidence type="ECO:0000256" key="5">
    <source>
        <dbReference type="ARBA" id="ARBA00022927"/>
    </source>
</evidence>